<dbReference type="PANTHER" id="PTHR34475:SF1">
    <property type="entry name" value="CYTOSKELETON PROTEIN RODZ"/>
    <property type="match status" value="1"/>
</dbReference>
<keyword evidence="2" id="KW-0812">Transmembrane</keyword>
<proteinExistence type="predicted"/>
<keyword evidence="2" id="KW-1133">Transmembrane helix</keyword>
<protein>
    <recommendedName>
        <fullName evidence="3">Cytoskeleton protein RodZ-like C-terminal domain-containing protein</fullName>
    </recommendedName>
</protein>
<dbReference type="Pfam" id="PF13464">
    <property type="entry name" value="RodZ_C"/>
    <property type="match status" value="1"/>
</dbReference>
<evidence type="ECO:0000313" key="5">
    <source>
        <dbReference type="Proteomes" id="UP000007100"/>
    </source>
</evidence>
<sequence length="437" mass="42399">MGTMNGDHDFDLTIPAPHATVSRGPASVGAELRAVRERLGWKLPDIAARLKIRRVFLEAIEAGNLAALPAPTYAAGFIRSYAEAMGLDPEEILRRFRAEGMTRPRQPDLAFPQPVPDRAVPPGAVLFVVAVIGIAGYFLWYRHSEHELKMARMVPAVPAKLAPLAVPKSPPAPKAAAAPAAPPASSGATPDQLAANGAAAPAASASGPSTSGPFTSSQSASDQTASGQSASGETTSGASASGTSAAGQSAPAAATPDQTASSANAPASLAAGGATSGTASGGSGGSTTAMSSSASASSATSSSGASSASGGATPGSATPAPATPAPATPGAGTATSATAIAGANPLVISASADSWVQVRGPHGTILFSRVLKAGQSWPVPNEPGLTLTTGNAGGTELVRNGAAGSPLGKPGVVLHNIPLTPPASGSAAAPSGASTAQ</sequence>
<evidence type="ECO:0000256" key="1">
    <source>
        <dbReference type="SAM" id="MobiDB-lite"/>
    </source>
</evidence>
<keyword evidence="2" id="KW-0472">Membrane</keyword>
<reference evidence="4 5" key="1">
    <citation type="submission" date="2010-12" db="EMBL/GenBank/DDBJ databases">
        <title>Whole genome sequence of Acidiphilium multivorum AIU301.</title>
        <authorList>
            <person name="Narita-Yamada S."/>
            <person name="Nakamura S."/>
            <person name="Ito N."/>
            <person name="Takarada H."/>
            <person name="Katano Y."/>
            <person name="Nakazawa H."/>
            <person name="Hosoyama A."/>
            <person name="Yamada R."/>
            <person name="Fujita N."/>
        </authorList>
    </citation>
    <scope>NUCLEOTIDE SEQUENCE [LARGE SCALE GENOMIC DNA]</scope>
    <source>
        <strain evidence="5">DSM 11245 / JCM 8867 / AIU301</strain>
    </source>
</reference>
<evidence type="ECO:0000256" key="2">
    <source>
        <dbReference type="SAM" id="Phobius"/>
    </source>
</evidence>
<feature type="region of interest" description="Disordered" evidence="1">
    <location>
        <begin position="167"/>
        <end position="333"/>
    </location>
</feature>
<dbReference type="Proteomes" id="UP000007100">
    <property type="component" value="Chromosome"/>
</dbReference>
<dbReference type="AlphaFoldDB" id="F0J5H4"/>
<gene>
    <name evidence="4" type="ordered locus">ACMV_08760</name>
</gene>
<dbReference type="EMBL" id="AP012035">
    <property type="protein sequence ID" value="BAJ80223.1"/>
    <property type="molecule type" value="Genomic_DNA"/>
</dbReference>
<dbReference type="Pfam" id="PF13413">
    <property type="entry name" value="HTH_25"/>
    <property type="match status" value="1"/>
</dbReference>
<feature type="transmembrane region" description="Helical" evidence="2">
    <location>
        <begin position="119"/>
        <end position="140"/>
    </location>
</feature>
<dbReference type="SUPFAM" id="SSF47413">
    <property type="entry name" value="lambda repressor-like DNA-binding domains"/>
    <property type="match status" value="1"/>
</dbReference>
<dbReference type="GO" id="GO:0003677">
    <property type="term" value="F:DNA binding"/>
    <property type="evidence" value="ECO:0007669"/>
    <property type="project" value="InterPro"/>
</dbReference>
<feature type="compositionally biased region" description="Low complexity" evidence="1">
    <location>
        <begin position="286"/>
        <end position="320"/>
    </location>
</feature>
<feature type="domain" description="Cytoskeleton protein RodZ-like C-terminal" evidence="3">
    <location>
        <begin position="347"/>
        <end position="413"/>
    </location>
</feature>
<evidence type="ECO:0000259" key="3">
    <source>
        <dbReference type="Pfam" id="PF13464"/>
    </source>
</evidence>
<dbReference type="HOGENOM" id="CLU_047530_6_0_5"/>
<dbReference type="CDD" id="cd00093">
    <property type="entry name" value="HTH_XRE"/>
    <property type="match status" value="1"/>
</dbReference>
<dbReference type="InterPro" id="IPR001387">
    <property type="entry name" value="Cro/C1-type_HTH"/>
</dbReference>
<dbReference type="InterPro" id="IPR025194">
    <property type="entry name" value="RodZ-like_C"/>
</dbReference>
<dbReference type="KEGG" id="amv:ACMV_08760"/>
<dbReference type="OrthoDB" id="9790252at2"/>
<dbReference type="RefSeq" id="WP_013639670.1">
    <property type="nucleotide sequence ID" value="NC_015186.1"/>
</dbReference>
<name>F0J5H4_ACIMA</name>
<feature type="compositionally biased region" description="Low complexity" evidence="1">
    <location>
        <begin position="174"/>
        <end position="186"/>
    </location>
</feature>
<accession>F0J5H4</accession>
<dbReference type="InterPro" id="IPR010982">
    <property type="entry name" value="Lambda_DNA-bd_dom_sf"/>
</dbReference>
<dbReference type="Gene3D" id="1.10.260.40">
    <property type="entry name" value="lambda repressor-like DNA-binding domains"/>
    <property type="match status" value="1"/>
</dbReference>
<evidence type="ECO:0000313" key="4">
    <source>
        <dbReference type="EMBL" id="BAJ80223.1"/>
    </source>
</evidence>
<dbReference type="PANTHER" id="PTHR34475">
    <property type="match status" value="1"/>
</dbReference>
<organism evidence="4 5">
    <name type="scientific">Acidiphilium multivorum (strain DSM 11245 / JCM 8867 / NBRC 100883 / AIU 301)</name>
    <dbReference type="NCBI Taxonomy" id="926570"/>
    <lineage>
        <taxon>Bacteria</taxon>
        <taxon>Pseudomonadati</taxon>
        <taxon>Pseudomonadota</taxon>
        <taxon>Alphaproteobacteria</taxon>
        <taxon>Acetobacterales</taxon>
        <taxon>Acidocellaceae</taxon>
        <taxon>Acidiphilium</taxon>
    </lineage>
</organism>
<keyword evidence="5" id="KW-1185">Reference proteome</keyword>
<dbReference type="InterPro" id="IPR050400">
    <property type="entry name" value="Bact_Cytoskel_RodZ"/>
</dbReference>
<feature type="compositionally biased region" description="Low complexity" evidence="1">
    <location>
        <begin position="194"/>
        <end position="278"/>
    </location>
</feature>